<dbReference type="OrthoDB" id="5772781at2759"/>
<dbReference type="Gene3D" id="3.90.1200.10">
    <property type="match status" value="1"/>
</dbReference>
<dbReference type="FunFam" id="3.90.1200.10:FF:000018">
    <property type="entry name" value="Fructosamine-3-kinase, putative"/>
    <property type="match status" value="1"/>
</dbReference>
<dbReference type="EC" id="2.7.1.172" evidence="1"/>
<evidence type="ECO:0000256" key="2">
    <source>
        <dbReference type="ARBA" id="ARBA00048655"/>
    </source>
</evidence>
<dbReference type="EMBL" id="ML975999">
    <property type="protein sequence ID" value="KAF1947168.1"/>
    <property type="molecule type" value="Genomic_DNA"/>
</dbReference>
<dbReference type="PROSITE" id="PS51257">
    <property type="entry name" value="PROKAR_LIPOPROTEIN"/>
    <property type="match status" value="1"/>
</dbReference>
<dbReference type="Pfam" id="PF03881">
    <property type="entry name" value="Fructosamin_kin"/>
    <property type="match status" value="1"/>
</dbReference>
<dbReference type="InterPro" id="IPR011009">
    <property type="entry name" value="Kinase-like_dom_sf"/>
</dbReference>
<dbReference type="GO" id="GO:0102193">
    <property type="term" value="F:protein-ribulosamine 3-kinase activity"/>
    <property type="evidence" value="ECO:0007669"/>
    <property type="project" value="UniProtKB-EC"/>
</dbReference>
<dbReference type="Proteomes" id="UP000800038">
    <property type="component" value="Unassembled WGS sequence"/>
</dbReference>
<dbReference type="SUPFAM" id="SSF56112">
    <property type="entry name" value="Protein kinase-like (PK-like)"/>
    <property type="match status" value="1"/>
</dbReference>
<gene>
    <name evidence="3" type="ORF">EJ02DRAFT_334290</name>
</gene>
<name>A0A6A5T4S9_9PLEO</name>
<dbReference type="PANTHER" id="PTHR12149">
    <property type="entry name" value="FRUCTOSAMINE 3 KINASE-RELATED PROTEIN"/>
    <property type="match status" value="1"/>
</dbReference>
<evidence type="ECO:0000313" key="3">
    <source>
        <dbReference type="EMBL" id="KAF1947168.1"/>
    </source>
</evidence>
<evidence type="ECO:0000256" key="1">
    <source>
        <dbReference type="ARBA" id="ARBA00011961"/>
    </source>
</evidence>
<dbReference type="PANTHER" id="PTHR12149:SF8">
    <property type="entry name" value="PROTEIN-RIBULOSAMINE 3-KINASE"/>
    <property type="match status" value="1"/>
</dbReference>
<proteinExistence type="predicted"/>
<dbReference type="AlphaFoldDB" id="A0A6A5T4S9"/>
<keyword evidence="4" id="KW-1185">Reference proteome</keyword>
<accession>A0A6A5T4S9</accession>
<evidence type="ECO:0000313" key="4">
    <source>
        <dbReference type="Proteomes" id="UP000800038"/>
    </source>
</evidence>
<organism evidence="3 4">
    <name type="scientific">Clathrospora elynae</name>
    <dbReference type="NCBI Taxonomy" id="706981"/>
    <lineage>
        <taxon>Eukaryota</taxon>
        <taxon>Fungi</taxon>
        <taxon>Dikarya</taxon>
        <taxon>Ascomycota</taxon>
        <taxon>Pezizomycotina</taxon>
        <taxon>Dothideomycetes</taxon>
        <taxon>Pleosporomycetidae</taxon>
        <taxon>Pleosporales</taxon>
        <taxon>Diademaceae</taxon>
        <taxon>Clathrospora</taxon>
    </lineage>
</organism>
<reference evidence="3" key="1">
    <citation type="journal article" date="2020" name="Stud. Mycol.">
        <title>101 Dothideomycetes genomes: a test case for predicting lifestyles and emergence of pathogens.</title>
        <authorList>
            <person name="Haridas S."/>
            <person name="Albert R."/>
            <person name="Binder M."/>
            <person name="Bloem J."/>
            <person name="Labutti K."/>
            <person name="Salamov A."/>
            <person name="Andreopoulos B."/>
            <person name="Baker S."/>
            <person name="Barry K."/>
            <person name="Bills G."/>
            <person name="Bluhm B."/>
            <person name="Cannon C."/>
            <person name="Castanera R."/>
            <person name="Culley D."/>
            <person name="Daum C."/>
            <person name="Ezra D."/>
            <person name="Gonzalez J."/>
            <person name="Henrissat B."/>
            <person name="Kuo A."/>
            <person name="Liang C."/>
            <person name="Lipzen A."/>
            <person name="Lutzoni F."/>
            <person name="Magnuson J."/>
            <person name="Mondo S."/>
            <person name="Nolan M."/>
            <person name="Ohm R."/>
            <person name="Pangilinan J."/>
            <person name="Park H.-J."/>
            <person name="Ramirez L."/>
            <person name="Alfaro M."/>
            <person name="Sun H."/>
            <person name="Tritt A."/>
            <person name="Yoshinaga Y."/>
            <person name="Zwiers L.-H."/>
            <person name="Turgeon B."/>
            <person name="Goodwin S."/>
            <person name="Spatafora J."/>
            <person name="Crous P."/>
            <person name="Grigoriev I."/>
        </authorList>
    </citation>
    <scope>NUCLEOTIDE SEQUENCE</scope>
    <source>
        <strain evidence="3">CBS 161.51</strain>
    </source>
</reference>
<sequence length="362" mass="39785">MKLDPAVVKLLGVNPDKTTVFPAGGGGCSSASTSKIVSQLVNGAEKAFFMKTGSGKEAEVMFEGEHASLAAIHSAVPTLCPRSFGHGHFEEESSTSFLVTDFLHFTSRSANKSKSAQSLPAKLAKLHTTPAPTPNGYDKPVFGFPVSTCCGDTPQQNSYKESWADFYAENRLMFILRQAEKRNGTEKEVRKLVEDTAKKVVPCLLSDSHLNNCKGVTPVVVHGDLWSGNASVGVMSSSLSDEPGDVIFDSSACYAHSEYELGIMKMFAGFGASFLKQYHELVPKTEPVSEYEDRAKLYELYHHLNHYAMFGSSYRGESISIMKELVRKYGGYGRLMWNSDIEEEYVQMKCINISCSPPIYKS</sequence>
<dbReference type="InterPro" id="IPR016477">
    <property type="entry name" value="Fructo-/Ketosamine-3-kinase"/>
</dbReference>
<comment type="catalytic activity">
    <reaction evidence="2">
        <text>N(6)-D-ribulosyl-L-lysyl-[protein] + ATP = N(6)-(3-O-phospho-D-ribulosyl)-L-lysyl-[protein] + ADP + H(+)</text>
        <dbReference type="Rhea" id="RHEA:48432"/>
        <dbReference type="Rhea" id="RHEA-COMP:12103"/>
        <dbReference type="Rhea" id="RHEA-COMP:12104"/>
        <dbReference type="ChEBI" id="CHEBI:15378"/>
        <dbReference type="ChEBI" id="CHEBI:30616"/>
        <dbReference type="ChEBI" id="CHEBI:90418"/>
        <dbReference type="ChEBI" id="CHEBI:90420"/>
        <dbReference type="ChEBI" id="CHEBI:456216"/>
        <dbReference type="EC" id="2.7.1.172"/>
    </reaction>
    <physiologicalReaction direction="left-to-right" evidence="2">
        <dbReference type="Rhea" id="RHEA:48433"/>
    </physiologicalReaction>
</comment>
<protein>
    <recommendedName>
        <fullName evidence="1">protein-ribulosamine 3-kinase</fullName>
        <ecNumber evidence="1">2.7.1.172</ecNumber>
    </recommendedName>
</protein>